<protein>
    <submittedName>
        <fullName evidence="1">Uncharacterized protein</fullName>
    </submittedName>
</protein>
<proteinExistence type="predicted"/>
<dbReference type="Proteomes" id="UP000014003">
    <property type="component" value="Unassembled WGS sequence"/>
</dbReference>
<evidence type="ECO:0000313" key="2">
    <source>
        <dbReference type="Proteomes" id="UP000014003"/>
    </source>
</evidence>
<organism evidence="1 2">
    <name type="scientific">Bacillus cereus HuA3-9</name>
    <dbReference type="NCBI Taxonomy" id="1053205"/>
    <lineage>
        <taxon>Bacteria</taxon>
        <taxon>Bacillati</taxon>
        <taxon>Bacillota</taxon>
        <taxon>Bacilli</taxon>
        <taxon>Bacillales</taxon>
        <taxon>Bacillaceae</taxon>
        <taxon>Bacillus</taxon>
        <taxon>Bacillus cereus group</taxon>
    </lineage>
</organism>
<reference evidence="1 2" key="1">
    <citation type="submission" date="2012-12" db="EMBL/GenBank/DDBJ databases">
        <title>The Genome Sequence of Bacillus cereus HuA3-9.</title>
        <authorList>
            <consortium name="The Broad Institute Genome Sequencing Platform"/>
            <consortium name="The Broad Institute Genome Sequencing Center for Infectious Disease"/>
            <person name="Feldgarden M."/>
            <person name="Van der Auwera G.A."/>
            <person name="Mahillon J."/>
            <person name="Duprez V."/>
            <person name="Timmery S."/>
            <person name="Mattelet C."/>
            <person name="Dierick K."/>
            <person name="Sun M."/>
            <person name="Yu Z."/>
            <person name="Zhu L."/>
            <person name="Hu X."/>
            <person name="Shank E.B."/>
            <person name="Swiecicka I."/>
            <person name="Hansen B.M."/>
            <person name="Andrup L."/>
            <person name="Walker B."/>
            <person name="Young S.K."/>
            <person name="Zeng Q."/>
            <person name="Gargeya S."/>
            <person name="Fitzgerald M."/>
            <person name="Haas B."/>
            <person name="Abouelleil A."/>
            <person name="Alvarado L."/>
            <person name="Arachchi H.M."/>
            <person name="Berlin A.M."/>
            <person name="Chapman S.B."/>
            <person name="Dewar J."/>
            <person name="Goldberg J."/>
            <person name="Griggs A."/>
            <person name="Gujja S."/>
            <person name="Hansen M."/>
            <person name="Howarth C."/>
            <person name="Imamovic A."/>
            <person name="Larimer J."/>
            <person name="McCowan C."/>
            <person name="Murphy C."/>
            <person name="Neiman D."/>
            <person name="Pearson M."/>
            <person name="Priest M."/>
            <person name="Roberts A."/>
            <person name="Saif S."/>
            <person name="Shea T."/>
            <person name="Sisk P."/>
            <person name="Sykes S."/>
            <person name="Wortman J."/>
            <person name="Nusbaum C."/>
            <person name="Birren B."/>
        </authorList>
    </citation>
    <scope>NUCLEOTIDE SEQUENCE [LARGE SCALE GENOMIC DNA]</scope>
    <source>
        <strain evidence="1 2">HuA3-9</strain>
    </source>
</reference>
<dbReference type="HOGENOM" id="CLU_2858089_0_0_9"/>
<sequence length="64" mass="7390">MNFLAFVERNWITVIWVSVLSFGLSFADSSDAMESIMSTCFSMTCTLLLMYAVDDKIHEWLDKK</sequence>
<accession>R8CIH4</accession>
<gene>
    <name evidence="1" type="ORF">IGA_05626</name>
</gene>
<dbReference type="EMBL" id="AHDZ01000070">
    <property type="protein sequence ID" value="EOO11363.1"/>
    <property type="molecule type" value="Genomic_DNA"/>
</dbReference>
<dbReference type="PATRIC" id="fig|1053205.3.peg.5686"/>
<evidence type="ECO:0000313" key="1">
    <source>
        <dbReference type="EMBL" id="EOO11363.1"/>
    </source>
</evidence>
<dbReference type="AlphaFoldDB" id="R8CIH4"/>
<comment type="caution">
    <text evidence="1">The sequence shown here is derived from an EMBL/GenBank/DDBJ whole genome shotgun (WGS) entry which is preliminary data.</text>
</comment>
<name>R8CIH4_BACCE</name>